<name>A0A6L2J8S8_TANCI</name>
<comment type="caution">
    <text evidence="1">The sequence shown here is derived from an EMBL/GenBank/DDBJ whole genome shotgun (WGS) entry which is preliminary data.</text>
</comment>
<proteinExistence type="predicted"/>
<gene>
    <name evidence="1" type="ORF">Tci_004383</name>
</gene>
<dbReference type="EMBL" id="BKCJ010000350">
    <property type="protein sequence ID" value="GEU32405.1"/>
    <property type="molecule type" value="Genomic_DNA"/>
</dbReference>
<accession>A0A6L2J8S8</accession>
<dbReference type="AlphaFoldDB" id="A0A6L2J8S8"/>
<reference evidence="1" key="1">
    <citation type="journal article" date="2019" name="Sci. Rep.">
        <title>Draft genome of Tanacetum cinerariifolium, the natural source of mosquito coil.</title>
        <authorList>
            <person name="Yamashiro T."/>
            <person name="Shiraishi A."/>
            <person name="Satake H."/>
            <person name="Nakayama K."/>
        </authorList>
    </citation>
    <scope>NUCLEOTIDE SEQUENCE</scope>
</reference>
<sequence length="255" mass="28792">MNSYLLLFNLTDQLLTRWCVYGGYGMWFSSKEECGWEKNQVLANDASKVIGVSFEVEEPMLCSLGDHTVEKFSSKDGKDSMLENVPSFIRNNLFILNKWNSDVNLLQEDLGNVSVWVKFNGVPITVFSVDRLSAIVTKLGVRVVRYLATFWMSVLPRSSRMCKNIANINGKKKQAELSRQEVSNSNSFNALNYVENDDELCMNGRNSKMAGKGSFNLVSRSSSTTLIAEQIDKLQRKILDGILCLWMMTGSRYTG</sequence>
<evidence type="ECO:0000313" key="1">
    <source>
        <dbReference type="EMBL" id="GEU32405.1"/>
    </source>
</evidence>
<protein>
    <submittedName>
        <fullName evidence="1">Uncharacterized protein</fullName>
    </submittedName>
</protein>
<organism evidence="1">
    <name type="scientific">Tanacetum cinerariifolium</name>
    <name type="common">Dalmatian daisy</name>
    <name type="synonym">Chrysanthemum cinerariifolium</name>
    <dbReference type="NCBI Taxonomy" id="118510"/>
    <lineage>
        <taxon>Eukaryota</taxon>
        <taxon>Viridiplantae</taxon>
        <taxon>Streptophyta</taxon>
        <taxon>Embryophyta</taxon>
        <taxon>Tracheophyta</taxon>
        <taxon>Spermatophyta</taxon>
        <taxon>Magnoliopsida</taxon>
        <taxon>eudicotyledons</taxon>
        <taxon>Gunneridae</taxon>
        <taxon>Pentapetalae</taxon>
        <taxon>asterids</taxon>
        <taxon>campanulids</taxon>
        <taxon>Asterales</taxon>
        <taxon>Asteraceae</taxon>
        <taxon>Asteroideae</taxon>
        <taxon>Anthemideae</taxon>
        <taxon>Anthemidinae</taxon>
        <taxon>Tanacetum</taxon>
    </lineage>
</organism>